<evidence type="ECO:0000256" key="1">
    <source>
        <dbReference type="ARBA" id="ARBA00004141"/>
    </source>
</evidence>
<feature type="transmembrane region" description="Helical" evidence="6">
    <location>
        <begin position="392"/>
        <end position="408"/>
    </location>
</feature>
<feature type="transmembrane region" description="Helical" evidence="6">
    <location>
        <begin position="195"/>
        <end position="215"/>
    </location>
</feature>
<comment type="caution">
    <text evidence="7">The sequence shown here is derived from an EMBL/GenBank/DDBJ whole genome shotgun (WGS) entry which is preliminary data.</text>
</comment>
<dbReference type="AlphaFoldDB" id="W9UZ64"/>
<dbReference type="PANTHER" id="PTHR42893:SF46">
    <property type="entry name" value="PROTEIN DETOXIFICATION 44, CHLOROPLASTIC"/>
    <property type="match status" value="1"/>
</dbReference>
<keyword evidence="5 6" id="KW-0472">Membrane</keyword>
<dbReference type="STRING" id="1229521.D791_02974"/>
<protein>
    <submittedName>
        <fullName evidence="7">DNA-damage-inducible SOS response protein</fullName>
    </submittedName>
</protein>
<evidence type="ECO:0000256" key="6">
    <source>
        <dbReference type="SAM" id="Phobius"/>
    </source>
</evidence>
<dbReference type="InterPro" id="IPR044644">
    <property type="entry name" value="DinF-like"/>
</dbReference>
<feature type="transmembrane region" description="Helical" evidence="6">
    <location>
        <begin position="99"/>
        <end position="120"/>
    </location>
</feature>
<dbReference type="OrthoDB" id="9789527at2"/>
<feature type="transmembrane region" description="Helical" evidence="6">
    <location>
        <begin position="272"/>
        <end position="293"/>
    </location>
</feature>
<evidence type="ECO:0000313" key="7">
    <source>
        <dbReference type="EMBL" id="EXJ10001.1"/>
    </source>
</evidence>
<evidence type="ECO:0000256" key="5">
    <source>
        <dbReference type="ARBA" id="ARBA00023136"/>
    </source>
</evidence>
<dbReference type="InterPro" id="IPR002528">
    <property type="entry name" value="MATE_fam"/>
</dbReference>
<comment type="subcellular location">
    <subcellularLocation>
        <location evidence="1">Membrane</location>
        <topology evidence="1">Multi-pass membrane protein</topology>
    </subcellularLocation>
</comment>
<feature type="transmembrane region" description="Helical" evidence="6">
    <location>
        <begin position="166"/>
        <end position="189"/>
    </location>
</feature>
<dbReference type="Proteomes" id="UP000019464">
    <property type="component" value="Unassembled WGS sequence"/>
</dbReference>
<feature type="transmembrane region" description="Helical" evidence="6">
    <location>
        <begin position="20"/>
        <end position="44"/>
    </location>
</feature>
<reference evidence="8" key="1">
    <citation type="submission" date="2012-11" db="EMBL/GenBank/DDBJ databases">
        <authorList>
            <person name="Singh A."/>
            <person name="Pinnaka A.K."/>
            <person name="Vaidya B."/>
        </authorList>
    </citation>
    <scope>NUCLEOTIDE SEQUENCE [LARGE SCALE GENOMIC DNA]</scope>
    <source>
        <strain evidence="8">AK23</strain>
    </source>
</reference>
<feature type="transmembrane region" description="Helical" evidence="6">
    <location>
        <begin position="313"/>
        <end position="346"/>
    </location>
</feature>
<keyword evidence="8" id="KW-1185">Reference proteome</keyword>
<evidence type="ECO:0000256" key="2">
    <source>
        <dbReference type="ARBA" id="ARBA00010199"/>
    </source>
</evidence>
<dbReference type="GO" id="GO:0005886">
    <property type="term" value="C:plasma membrane"/>
    <property type="evidence" value="ECO:0007669"/>
    <property type="project" value="TreeGrafter"/>
</dbReference>
<feature type="transmembrane region" description="Helical" evidence="6">
    <location>
        <begin position="358"/>
        <end position="380"/>
    </location>
</feature>
<feature type="transmembrane region" description="Helical" evidence="6">
    <location>
        <begin position="247"/>
        <end position="266"/>
    </location>
</feature>
<comment type="similarity">
    <text evidence="2">Belongs to the multi antimicrobial extrusion (MATE) (TC 2.A.66.1) family.</text>
</comment>
<keyword evidence="3 6" id="KW-0812">Transmembrane</keyword>
<evidence type="ECO:0000256" key="3">
    <source>
        <dbReference type="ARBA" id="ARBA00022692"/>
    </source>
</evidence>
<feature type="transmembrane region" description="Helical" evidence="6">
    <location>
        <begin position="50"/>
        <end position="71"/>
    </location>
</feature>
<evidence type="ECO:0000256" key="4">
    <source>
        <dbReference type="ARBA" id="ARBA00022989"/>
    </source>
</evidence>
<keyword evidence="4 6" id="KW-1133">Transmembrane helix</keyword>
<name>W9UZ64_9GAMM</name>
<dbReference type="PANTHER" id="PTHR42893">
    <property type="entry name" value="PROTEIN DETOXIFICATION 44, CHLOROPLASTIC-RELATED"/>
    <property type="match status" value="1"/>
</dbReference>
<accession>W9UZ64</accession>
<reference evidence="7 8" key="2">
    <citation type="journal article" date="2015" name="Syst. Appl. Microbiol.">
        <title>Nitrincola nitratireducens sp. nov. isolated from a haloalkaline crater lake.</title>
        <authorList>
            <person name="Singh A."/>
            <person name="Vaidya B."/>
            <person name="Tanuku N.R."/>
            <person name="Pinnaka A.K."/>
        </authorList>
    </citation>
    <scope>NUCLEOTIDE SEQUENCE [LARGE SCALE GENOMIC DNA]</scope>
    <source>
        <strain evidence="7 8">AK23</strain>
    </source>
</reference>
<feature type="transmembrane region" description="Helical" evidence="6">
    <location>
        <begin position="140"/>
        <end position="159"/>
    </location>
</feature>
<evidence type="ECO:0000313" key="8">
    <source>
        <dbReference type="Proteomes" id="UP000019464"/>
    </source>
</evidence>
<dbReference type="GO" id="GO:0042910">
    <property type="term" value="F:xenobiotic transmembrane transporter activity"/>
    <property type="evidence" value="ECO:0007669"/>
    <property type="project" value="InterPro"/>
</dbReference>
<organism evidence="7 8">
    <name type="scientific">Nitrincola nitratireducens</name>
    <dbReference type="NCBI Taxonomy" id="1229521"/>
    <lineage>
        <taxon>Bacteria</taxon>
        <taxon>Pseudomonadati</taxon>
        <taxon>Pseudomonadota</taxon>
        <taxon>Gammaproteobacteria</taxon>
        <taxon>Oceanospirillales</taxon>
        <taxon>Oceanospirillaceae</taxon>
        <taxon>Nitrincola</taxon>
    </lineage>
</organism>
<dbReference type="PATRIC" id="fig|1229521.3.peg.3002"/>
<dbReference type="CDD" id="cd13136">
    <property type="entry name" value="MATE_DinF_like"/>
    <property type="match status" value="1"/>
</dbReference>
<dbReference type="GO" id="GO:0015297">
    <property type="term" value="F:antiporter activity"/>
    <property type="evidence" value="ECO:0007669"/>
    <property type="project" value="InterPro"/>
</dbReference>
<dbReference type="Pfam" id="PF01554">
    <property type="entry name" value="MatE"/>
    <property type="match status" value="2"/>
</dbReference>
<gene>
    <name evidence="7" type="ORF">D791_02974</name>
</gene>
<sequence>MKTSYPYWPDKVLNKQVWQLAWPIMLSNMTVPLLGLADTAILGHLPDPRYLAAIAVAGVLFSTLFWAFGFLRMGTTGLVAQAVGRDDGSSNRTTLAQSLILALAIASTILLLQAPLIQLALTLAAASPDVTEQAWAYANIRIWGAPAVLCNYVLLGWFVGNQNTRIPLLLLTLTNLINILLNLLFVLGFSMRAEGVAFGTVIAEYISLLLGLFFCRRHLRLIPGHFILAKLRYLAEYTQLLKINRYLFIRTLSLLLCFAFFTAQGSRQGADVLAANAVLLTFLMLISNALDGFAHATEALSGRILGERNTIRFYQLVTATALWSLASAVLLTLAFGVFGIPIIHLLTNIASVRELASLYLPWLIILPLVGVWGFLLDGIFIGTSQAKAMQNTMLVSVFFVFFPVWWLTQSYGNHGLWSALVCLFIARADGTLGLPSIMSTQPLGVLTKVTG</sequence>
<dbReference type="EMBL" id="AONB01000017">
    <property type="protein sequence ID" value="EXJ10001.1"/>
    <property type="molecule type" value="Genomic_DNA"/>
</dbReference>
<dbReference type="NCBIfam" id="TIGR00797">
    <property type="entry name" value="matE"/>
    <property type="match status" value="1"/>
</dbReference>
<proteinExistence type="inferred from homology"/>